<dbReference type="GO" id="GO:0008380">
    <property type="term" value="P:RNA splicing"/>
    <property type="evidence" value="ECO:0007669"/>
    <property type="project" value="UniProtKB-KW"/>
</dbReference>
<gene>
    <name evidence="6" type="ordered locus">DEHA2F01540g</name>
</gene>
<dbReference type="InParanoid" id="Q6BMZ0"/>
<dbReference type="GO" id="GO:0006397">
    <property type="term" value="P:mRNA processing"/>
    <property type="evidence" value="ECO:0007669"/>
    <property type="project" value="UniProtKB-KW"/>
</dbReference>
<evidence type="ECO:0000256" key="5">
    <source>
        <dbReference type="ARBA" id="ARBA00023242"/>
    </source>
</evidence>
<dbReference type="GeneID" id="2903833"/>
<evidence type="ECO:0000313" key="6">
    <source>
        <dbReference type="EMBL" id="CAG88737.1"/>
    </source>
</evidence>
<keyword evidence="2" id="KW-0507">mRNA processing</keyword>
<dbReference type="OrthoDB" id="205794at2759"/>
<evidence type="ECO:0000256" key="1">
    <source>
        <dbReference type="ARBA" id="ARBA00004123"/>
    </source>
</evidence>
<dbReference type="OMA" id="PMHPLVD"/>
<accession>Q6BMZ0</accession>
<dbReference type="AlphaFoldDB" id="Q6BMZ0"/>
<evidence type="ECO:0000313" key="7">
    <source>
        <dbReference type="Proteomes" id="UP000000599"/>
    </source>
</evidence>
<keyword evidence="7" id="KW-1185">Reference proteome</keyword>
<dbReference type="InterPro" id="IPR008409">
    <property type="entry name" value="SPF27"/>
</dbReference>
<organism evidence="6 7">
    <name type="scientific">Debaryomyces hansenii (strain ATCC 36239 / CBS 767 / BCRC 21394 / JCM 1990 / NBRC 0083 / IGC 2968)</name>
    <name type="common">Yeast</name>
    <name type="synonym">Torulaspora hansenii</name>
    <dbReference type="NCBI Taxonomy" id="284592"/>
    <lineage>
        <taxon>Eukaryota</taxon>
        <taxon>Fungi</taxon>
        <taxon>Dikarya</taxon>
        <taxon>Ascomycota</taxon>
        <taxon>Saccharomycotina</taxon>
        <taxon>Pichiomycetes</taxon>
        <taxon>Debaryomycetaceae</taxon>
        <taxon>Debaryomyces</taxon>
    </lineage>
</organism>
<evidence type="ECO:0000256" key="4">
    <source>
        <dbReference type="ARBA" id="ARBA00023187"/>
    </source>
</evidence>
<sequence>MLPLRDNPEKHLPRPLLMQEIERYEQEQDDEDIDENNARIIQDGIDMSKYSEFTSANKSGGEDIRYDNLYATLSYSSLQNRNLSLLSQNEEQLEGLHEHHLNDLATIEEEYRQDLSKKRQRIEELNVYRKRRQVVDFKPVNDYLNDRWKDGLKSVVELGIEAKRMDMDMH</sequence>
<dbReference type="EMBL" id="CR382138">
    <property type="protein sequence ID" value="CAG88737.1"/>
    <property type="molecule type" value="Genomic_DNA"/>
</dbReference>
<keyword evidence="3" id="KW-0747">Spliceosome</keyword>
<protein>
    <submittedName>
        <fullName evidence="6">DEHA2F01540p</fullName>
    </submittedName>
</protein>
<keyword evidence="4" id="KW-0508">mRNA splicing</keyword>
<reference evidence="6 7" key="1">
    <citation type="journal article" date="2004" name="Nature">
        <title>Genome evolution in yeasts.</title>
        <authorList>
            <consortium name="Genolevures"/>
            <person name="Dujon B."/>
            <person name="Sherman D."/>
            <person name="Fischer G."/>
            <person name="Durrens P."/>
            <person name="Casaregola S."/>
            <person name="Lafontaine I."/>
            <person name="de Montigny J."/>
            <person name="Marck C."/>
            <person name="Neuveglise C."/>
            <person name="Talla E."/>
            <person name="Goffard N."/>
            <person name="Frangeul L."/>
            <person name="Aigle M."/>
            <person name="Anthouard V."/>
            <person name="Babour A."/>
            <person name="Barbe V."/>
            <person name="Barnay S."/>
            <person name="Blanchin S."/>
            <person name="Beckerich J.M."/>
            <person name="Beyne E."/>
            <person name="Bleykasten C."/>
            <person name="Boisrame A."/>
            <person name="Boyer J."/>
            <person name="Cattolico L."/>
            <person name="Confanioleri F."/>
            <person name="de Daruvar A."/>
            <person name="Despons L."/>
            <person name="Fabre E."/>
            <person name="Fairhead C."/>
            <person name="Ferry-Dumazet H."/>
            <person name="Groppi A."/>
            <person name="Hantraye F."/>
            <person name="Hennequin C."/>
            <person name="Jauniaux N."/>
            <person name="Joyet P."/>
            <person name="Kachouri R."/>
            <person name="Kerrest A."/>
            <person name="Koszul R."/>
            <person name="Lemaire M."/>
            <person name="Lesur I."/>
            <person name="Ma L."/>
            <person name="Muller H."/>
            <person name="Nicaud J.M."/>
            <person name="Nikolski M."/>
            <person name="Oztas S."/>
            <person name="Ozier-Kalogeropoulos O."/>
            <person name="Pellenz S."/>
            <person name="Potier S."/>
            <person name="Richard G.F."/>
            <person name="Straub M.L."/>
            <person name="Suleau A."/>
            <person name="Swennene D."/>
            <person name="Tekaia F."/>
            <person name="Wesolowski-Louvel M."/>
            <person name="Westhof E."/>
            <person name="Wirth B."/>
            <person name="Zeniou-Meyer M."/>
            <person name="Zivanovic I."/>
            <person name="Bolotin-Fukuhara M."/>
            <person name="Thierry A."/>
            <person name="Bouchier C."/>
            <person name="Caudron B."/>
            <person name="Scarpelli C."/>
            <person name="Gaillardin C."/>
            <person name="Weissenbach J."/>
            <person name="Wincker P."/>
            <person name="Souciet J.L."/>
        </authorList>
    </citation>
    <scope>NUCLEOTIDE SEQUENCE [LARGE SCALE GENOMIC DNA]</scope>
    <source>
        <strain evidence="7">ATCC 36239 / CBS 767 / BCRC 21394 / JCM 1990 / NBRC 0083 / IGC 2968</strain>
    </source>
</reference>
<dbReference type="VEuPathDB" id="FungiDB:DEHA2F01540g"/>
<dbReference type="Pfam" id="PF05700">
    <property type="entry name" value="BCAS2"/>
    <property type="match status" value="1"/>
</dbReference>
<dbReference type="KEGG" id="dha:DEHA2F01540g"/>
<keyword evidence="5" id="KW-0539">Nucleus</keyword>
<dbReference type="RefSeq" id="XP_460430.1">
    <property type="nucleotide sequence ID" value="XM_460430.1"/>
</dbReference>
<proteinExistence type="predicted"/>
<evidence type="ECO:0000256" key="3">
    <source>
        <dbReference type="ARBA" id="ARBA00022728"/>
    </source>
</evidence>
<evidence type="ECO:0000256" key="2">
    <source>
        <dbReference type="ARBA" id="ARBA00022664"/>
    </source>
</evidence>
<dbReference type="eggNOG" id="ENOG502QR1M">
    <property type="taxonomic scope" value="Eukaryota"/>
</dbReference>
<name>Q6BMZ0_DEBHA</name>
<dbReference type="Proteomes" id="UP000000599">
    <property type="component" value="Chromosome F"/>
</dbReference>
<dbReference type="STRING" id="284592.Q6BMZ0"/>
<dbReference type="GO" id="GO:0005681">
    <property type="term" value="C:spliceosomal complex"/>
    <property type="evidence" value="ECO:0007669"/>
    <property type="project" value="UniProtKB-KW"/>
</dbReference>
<dbReference type="HOGENOM" id="CLU_082523_4_1_1"/>
<comment type="subcellular location">
    <subcellularLocation>
        <location evidence="1">Nucleus</location>
    </subcellularLocation>
</comment>